<dbReference type="OrthoDB" id="352255at2"/>
<accession>Q9S011</accession>
<reference evidence="3" key="1">
    <citation type="journal article" date="1997" name="Nature">
        <title>Genomic sequence of a Lyme disease spirochaete, Borrelia burgdorferi.</title>
        <authorList>
            <person name="Fraser C.M."/>
            <person name="Casjens S."/>
            <person name="Huang W.M."/>
            <person name="Sutton G.G."/>
            <person name="Clayton R."/>
            <person name="Lathigra R."/>
            <person name="White O."/>
            <person name="Ketchum K.A."/>
            <person name="Dodson R."/>
            <person name="Hickey E.K."/>
            <person name="Gwinn M."/>
            <person name="Dougherty B."/>
            <person name="Tomb J.F."/>
            <person name="Fleischmann R.D."/>
            <person name="Richardson D."/>
            <person name="Peterson J."/>
            <person name="Kerlavage A.R."/>
            <person name="Quackenbush J."/>
            <person name="Salzberg S."/>
            <person name="Hanson M."/>
            <person name="van Vugt R."/>
            <person name="Palmer N."/>
            <person name="Adams M.D."/>
            <person name="Gocayne J."/>
            <person name="Weidman J."/>
            <person name="Utterback T."/>
            <person name="Watthey L."/>
            <person name="McDonald L."/>
            <person name="Artiach P."/>
            <person name="Bowman C."/>
            <person name="Garland S."/>
            <person name="Fuji C."/>
            <person name="Cotton M.D."/>
            <person name="Horst K."/>
            <person name="Roberts K."/>
            <person name="Hatch B."/>
            <person name="Smith H.O."/>
            <person name="Venter J.C."/>
        </authorList>
    </citation>
    <scope>NUCLEOTIDE SEQUENCE [LARGE SCALE GENOMIC DNA]</scope>
    <source>
        <strain evidence="3">ATCC 35210 / DSM 4680 / CIP 102532 / B31</strain>
    </source>
</reference>
<dbReference type="EMBL" id="AE001584">
    <property type="protein sequence ID" value="AAF07707.1"/>
    <property type="molecule type" value="Genomic_DNA"/>
</dbReference>
<dbReference type="EnsemblBacteria" id="AAF07707">
    <property type="protein sequence ID" value="AAF07707"/>
    <property type="gene ID" value="BB_Q06"/>
</dbReference>
<dbReference type="HOGENOM" id="CLU_120839_0_0_12"/>
<evidence type="ECO:0000256" key="1">
    <source>
        <dbReference type="SAM" id="Phobius"/>
    </source>
</evidence>
<keyword evidence="1" id="KW-1133">Transmembrane helix</keyword>
<keyword evidence="1" id="KW-0472">Membrane</keyword>
<evidence type="ECO:0000313" key="3">
    <source>
        <dbReference type="Proteomes" id="UP000001807"/>
    </source>
</evidence>
<reference evidence="2 3" key="2">
    <citation type="journal article" date="2000" name="Mol. Microbiol.">
        <title>A bacterial genome in flux: the twelve linear and nine circular extrachromosomal DNAs in an infectious isolate of the Lyme disease spirochete Borrelia burgdorferi.</title>
        <authorList>
            <person name="Casjens S."/>
            <person name="Palmer N."/>
            <person name="van Vugt R."/>
            <person name="Huang W.M."/>
            <person name="Stevenson B."/>
            <person name="Rosa P."/>
            <person name="Lathigra R."/>
            <person name="Sutton G."/>
            <person name="Peterson J."/>
            <person name="Dodson R.J."/>
            <person name="Haft D."/>
            <person name="Hickey E."/>
            <person name="Gwinn M."/>
            <person name="White O."/>
            <person name="Fraser C.M."/>
        </authorList>
    </citation>
    <scope>NUCLEOTIDE SEQUENCE [LARGE SCALE GENOMIC DNA]</scope>
    <source>
        <strain evidence="3">ATCC 35210 / DSM 4680 / CIP 102532 / B31</strain>
    </source>
</reference>
<dbReference type="PATRIC" id="fig|224326.49.peg.322"/>
<geneLocation type="plasmid" evidence="2 3">
    <name>lp56</name>
</geneLocation>
<keyword evidence="3" id="KW-1185">Reference proteome</keyword>
<organism evidence="2 3">
    <name type="scientific">Borreliella burgdorferi (strain ATCC 35210 / DSM 4680 / CIP 102532 / B31)</name>
    <name type="common">Borrelia burgdorferi</name>
    <dbReference type="NCBI Taxonomy" id="224326"/>
    <lineage>
        <taxon>Bacteria</taxon>
        <taxon>Pseudomonadati</taxon>
        <taxon>Spirochaetota</taxon>
        <taxon>Spirochaetia</taxon>
        <taxon>Spirochaetales</taxon>
        <taxon>Borreliaceae</taxon>
        <taxon>Borreliella</taxon>
    </lineage>
</organism>
<gene>
    <name evidence="2" type="ordered locus">BB_Q06</name>
</gene>
<keyword evidence="2" id="KW-0614">Plasmid</keyword>
<proteinExistence type="predicted"/>
<dbReference type="AlphaFoldDB" id="Q9S011"/>
<dbReference type="Proteomes" id="UP000001807">
    <property type="component" value="Plasmid lp56"/>
</dbReference>
<feature type="transmembrane region" description="Helical" evidence="1">
    <location>
        <begin position="93"/>
        <end position="116"/>
    </location>
</feature>
<dbReference type="InterPro" id="IPR008420">
    <property type="entry name" value="Borrelia_P13"/>
</dbReference>
<feature type="transmembrane region" description="Helical" evidence="1">
    <location>
        <begin position="54"/>
        <end position="73"/>
    </location>
</feature>
<evidence type="ECO:0000313" key="2">
    <source>
        <dbReference type="EMBL" id="AAF07707.1"/>
    </source>
</evidence>
<dbReference type="KEGG" id="bbu:BB_Q06"/>
<feature type="transmembrane region" description="Helical" evidence="1">
    <location>
        <begin position="29"/>
        <end position="47"/>
    </location>
</feature>
<keyword evidence="1" id="KW-0812">Transmembrane</keyword>
<dbReference type="Pfam" id="PF05628">
    <property type="entry name" value="Borrelia_P13"/>
    <property type="match status" value="1"/>
</dbReference>
<name>Q9S011_BORBU</name>
<sequence length="161" mass="17016">MQIFAQEKLEKGVGDIATVMKYESKKATILAPLLLNIFLSLGIGSFVQGDYIGGGALLGSQVLGGILIMAGYMTGDIGFVTESTATVITGGVLSGIGGLTIAASYITGIIIPFKFANRYNADLKKRLGIALAGLEPNFDIGINGDSNYRLKNPIEYQFTWG</sequence>
<protein>
    <submittedName>
        <fullName evidence="2">Borrelia membrane protein P13</fullName>
    </submittedName>
</protein>
<dbReference type="NCBIfam" id="NF033724">
    <property type="entry name" value="P13_porin"/>
    <property type="match status" value="1"/>
</dbReference>